<organism evidence="6 7">
    <name type="scientific">Weissella bombi</name>
    <dbReference type="NCBI Taxonomy" id="1505725"/>
    <lineage>
        <taxon>Bacteria</taxon>
        <taxon>Bacillati</taxon>
        <taxon>Bacillota</taxon>
        <taxon>Bacilli</taxon>
        <taxon>Lactobacillales</taxon>
        <taxon>Lactobacillaceae</taxon>
        <taxon>Weissella</taxon>
    </lineage>
</organism>
<evidence type="ECO:0000256" key="1">
    <source>
        <dbReference type="ARBA" id="ARBA00005395"/>
    </source>
</evidence>
<evidence type="ECO:0000256" key="3">
    <source>
        <dbReference type="ARBA" id="ARBA00022679"/>
    </source>
</evidence>
<dbReference type="EMBL" id="FMAO01000008">
    <property type="protein sequence ID" value="SCC01162.1"/>
    <property type="molecule type" value="Genomic_DNA"/>
</dbReference>
<dbReference type="STRING" id="1505725.GA0061074_10859"/>
<dbReference type="InterPro" id="IPR006464">
    <property type="entry name" value="AcTrfase_RimI/Ard1"/>
</dbReference>
<dbReference type="InterPro" id="IPR016181">
    <property type="entry name" value="Acyl_CoA_acyltransferase"/>
</dbReference>
<dbReference type="Gene3D" id="3.40.630.30">
    <property type="match status" value="1"/>
</dbReference>
<dbReference type="GO" id="GO:0008080">
    <property type="term" value="F:N-acetyltransferase activity"/>
    <property type="evidence" value="ECO:0007669"/>
    <property type="project" value="InterPro"/>
</dbReference>
<dbReference type="NCBIfam" id="TIGR01575">
    <property type="entry name" value="rimI"/>
    <property type="match status" value="1"/>
</dbReference>
<dbReference type="Proteomes" id="UP000199268">
    <property type="component" value="Unassembled WGS sequence"/>
</dbReference>
<dbReference type="Pfam" id="PF00583">
    <property type="entry name" value="Acetyltransf_1"/>
    <property type="match status" value="1"/>
</dbReference>
<dbReference type="InterPro" id="IPR000182">
    <property type="entry name" value="GNAT_dom"/>
</dbReference>
<gene>
    <name evidence="6" type="ORF">GA0061074_10859</name>
</gene>
<dbReference type="PANTHER" id="PTHR43420:SF44">
    <property type="entry name" value="ACETYLTRANSFERASE YPEA"/>
    <property type="match status" value="1"/>
</dbReference>
<name>A0A1C4B367_9LACO</name>
<keyword evidence="4" id="KW-0012">Acyltransferase</keyword>
<keyword evidence="3 6" id="KW-0808">Transferase</keyword>
<sequence>MWKKFNDWFENIKRPLPESAQRFHQKIGIKNFEFDLMPAQEADLADIIALQENAYQGETQWPLEVFTEELQRTNDRLYVVLRQPETGSLVALIGCAFRMGIHEVHITNIMVAPHWQNRGIGTFLVMYMMTIAQQLDFHRMSLEVRVSNVSAKKLYERLGFQVVRRKTHYYGEDGEDAFDMAQLLGEYINHELLN</sequence>
<keyword evidence="2" id="KW-0963">Cytoplasm</keyword>
<evidence type="ECO:0000256" key="4">
    <source>
        <dbReference type="ARBA" id="ARBA00023315"/>
    </source>
</evidence>
<dbReference type="OrthoDB" id="9794566at2"/>
<dbReference type="CDD" id="cd04301">
    <property type="entry name" value="NAT_SF"/>
    <property type="match status" value="1"/>
</dbReference>
<dbReference type="PANTHER" id="PTHR43420">
    <property type="entry name" value="ACETYLTRANSFERASE"/>
    <property type="match status" value="1"/>
</dbReference>
<evidence type="ECO:0000256" key="2">
    <source>
        <dbReference type="ARBA" id="ARBA00022490"/>
    </source>
</evidence>
<comment type="similarity">
    <text evidence="1">Belongs to the acetyltransferase family. RimI subfamily.</text>
</comment>
<proteinExistence type="inferred from homology"/>
<dbReference type="RefSeq" id="WP_092462951.1">
    <property type="nucleotide sequence ID" value="NZ_BJEE01000001.1"/>
</dbReference>
<dbReference type="InterPro" id="IPR050680">
    <property type="entry name" value="YpeA/RimI_acetyltransf"/>
</dbReference>
<accession>A0A1C4B367</accession>
<dbReference type="PROSITE" id="PS51186">
    <property type="entry name" value="GNAT"/>
    <property type="match status" value="1"/>
</dbReference>
<evidence type="ECO:0000313" key="7">
    <source>
        <dbReference type="Proteomes" id="UP000199268"/>
    </source>
</evidence>
<keyword evidence="7" id="KW-1185">Reference proteome</keyword>
<feature type="domain" description="N-acetyltransferase" evidence="5">
    <location>
        <begin position="34"/>
        <end position="185"/>
    </location>
</feature>
<reference evidence="7" key="1">
    <citation type="submission" date="2016-08" db="EMBL/GenBank/DDBJ databases">
        <authorList>
            <person name="Varghese N."/>
            <person name="Submissions Spin"/>
        </authorList>
    </citation>
    <scope>NUCLEOTIDE SEQUENCE [LARGE SCALE GENOMIC DNA]</scope>
    <source>
        <strain evidence="7">R-53094</strain>
    </source>
</reference>
<dbReference type="AlphaFoldDB" id="A0A1C4B367"/>
<protein>
    <submittedName>
        <fullName evidence="6">Ribosomal-protein-alanine N-acetyltransferase</fullName>
    </submittedName>
</protein>
<dbReference type="SUPFAM" id="SSF55729">
    <property type="entry name" value="Acyl-CoA N-acyltransferases (Nat)"/>
    <property type="match status" value="1"/>
</dbReference>
<evidence type="ECO:0000313" key="6">
    <source>
        <dbReference type="EMBL" id="SCC01162.1"/>
    </source>
</evidence>
<evidence type="ECO:0000259" key="5">
    <source>
        <dbReference type="PROSITE" id="PS51186"/>
    </source>
</evidence>